<accession>A0A9D4ILU2</accession>
<comment type="caution">
    <text evidence="1">The sequence shown here is derived from an EMBL/GenBank/DDBJ whole genome shotgun (WGS) entry which is preliminary data.</text>
</comment>
<dbReference type="Proteomes" id="UP000828390">
    <property type="component" value="Unassembled WGS sequence"/>
</dbReference>
<keyword evidence="2" id="KW-1185">Reference proteome</keyword>
<name>A0A9D4ILU2_DREPO</name>
<dbReference type="EMBL" id="JAIWYP010000009">
    <property type="protein sequence ID" value="KAH3779165.1"/>
    <property type="molecule type" value="Genomic_DNA"/>
</dbReference>
<reference evidence="1" key="1">
    <citation type="journal article" date="2019" name="bioRxiv">
        <title>The Genome of the Zebra Mussel, Dreissena polymorpha: A Resource for Invasive Species Research.</title>
        <authorList>
            <person name="McCartney M.A."/>
            <person name="Auch B."/>
            <person name="Kono T."/>
            <person name="Mallez S."/>
            <person name="Zhang Y."/>
            <person name="Obille A."/>
            <person name="Becker A."/>
            <person name="Abrahante J.E."/>
            <person name="Garbe J."/>
            <person name="Badalamenti J.P."/>
            <person name="Herman A."/>
            <person name="Mangelson H."/>
            <person name="Liachko I."/>
            <person name="Sullivan S."/>
            <person name="Sone E.D."/>
            <person name="Koren S."/>
            <person name="Silverstein K.A.T."/>
            <person name="Beckman K.B."/>
            <person name="Gohl D.M."/>
        </authorList>
    </citation>
    <scope>NUCLEOTIDE SEQUENCE</scope>
    <source>
        <strain evidence="1">Duluth1</strain>
        <tissue evidence="1">Whole animal</tissue>
    </source>
</reference>
<reference evidence="1" key="2">
    <citation type="submission" date="2020-11" db="EMBL/GenBank/DDBJ databases">
        <authorList>
            <person name="McCartney M.A."/>
            <person name="Auch B."/>
            <person name="Kono T."/>
            <person name="Mallez S."/>
            <person name="Becker A."/>
            <person name="Gohl D.M."/>
            <person name="Silverstein K.A.T."/>
            <person name="Koren S."/>
            <person name="Bechman K.B."/>
            <person name="Herman A."/>
            <person name="Abrahante J.E."/>
            <person name="Garbe J."/>
        </authorList>
    </citation>
    <scope>NUCLEOTIDE SEQUENCE</scope>
    <source>
        <strain evidence="1">Duluth1</strain>
        <tissue evidence="1">Whole animal</tissue>
    </source>
</reference>
<sequence>METRAPRGFIGHQRSIHIVLGSERSYDGGGVEEAYPRSTHIVYTRSNLCVNHMVGQFRTKGKR</sequence>
<dbReference type="AlphaFoldDB" id="A0A9D4ILU2"/>
<proteinExistence type="predicted"/>
<organism evidence="1 2">
    <name type="scientific">Dreissena polymorpha</name>
    <name type="common">Zebra mussel</name>
    <name type="synonym">Mytilus polymorpha</name>
    <dbReference type="NCBI Taxonomy" id="45954"/>
    <lineage>
        <taxon>Eukaryota</taxon>
        <taxon>Metazoa</taxon>
        <taxon>Spiralia</taxon>
        <taxon>Lophotrochozoa</taxon>
        <taxon>Mollusca</taxon>
        <taxon>Bivalvia</taxon>
        <taxon>Autobranchia</taxon>
        <taxon>Heteroconchia</taxon>
        <taxon>Euheterodonta</taxon>
        <taxon>Imparidentia</taxon>
        <taxon>Neoheterodontei</taxon>
        <taxon>Myida</taxon>
        <taxon>Dreissenoidea</taxon>
        <taxon>Dreissenidae</taxon>
        <taxon>Dreissena</taxon>
    </lineage>
</organism>
<protein>
    <submittedName>
        <fullName evidence="1">Uncharacterized protein</fullName>
    </submittedName>
</protein>
<evidence type="ECO:0000313" key="2">
    <source>
        <dbReference type="Proteomes" id="UP000828390"/>
    </source>
</evidence>
<gene>
    <name evidence="1" type="ORF">DPMN_180644</name>
</gene>
<evidence type="ECO:0000313" key="1">
    <source>
        <dbReference type="EMBL" id="KAH3779165.1"/>
    </source>
</evidence>